<feature type="repeat" description="TPR" evidence="1">
    <location>
        <begin position="161"/>
        <end position="194"/>
    </location>
</feature>
<dbReference type="GO" id="GO:0015629">
    <property type="term" value="C:actin cytoskeleton"/>
    <property type="evidence" value="ECO:0007669"/>
    <property type="project" value="TreeGrafter"/>
</dbReference>
<dbReference type="KEGG" id="dpa:109538745"/>
<dbReference type="SUPFAM" id="SSF48452">
    <property type="entry name" value="TPR-like"/>
    <property type="match status" value="1"/>
</dbReference>
<keyword evidence="5" id="KW-1185">Reference proteome</keyword>
<reference evidence="5" key="1">
    <citation type="journal article" date="2013" name="Genome Biol.">
        <title>Draft genome of the mountain pine beetle, Dendroctonus ponderosae Hopkins, a major forest pest.</title>
        <authorList>
            <person name="Keeling C.I."/>
            <person name="Yuen M.M."/>
            <person name="Liao N.Y."/>
            <person name="Docking T.R."/>
            <person name="Chan S.K."/>
            <person name="Taylor G.A."/>
            <person name="Palmquist D.L."/>
            <person name="Jackman S.D."/>
            <person name="Nguyen A."/>
            <person name="Li M."/>
            <person name="Henderson H."/>
            <person name="Janes J.K."/>
            <person name="Zhao Y."/>
            <person name="Pandoh P."/>
            <person name="Moore R."/>
            <person name="Sperling F.A."/>
            <person name="Huber D.P."/>
            <person name="Birol I."/>
            <person name="Jones S.J."/>
            <person name="Bohlmann J."/>
        </authorList>
    </citation>
    <scope>NUCLEOTIDE SEQUENCE</scope>
</reference>
<evidence type="ECO:0000313" key="4">
    <source>
        <dbReference type="EnsemblMetazoa" id="XP_019761680.1"/>
    </source>
</evidence>
<feature type="transmembrane region" description="Helical" evidence="3">
    <location>
        <begin position="286"/>
        <end position="305"/>
    </location>
</feature>
<dbReference type="EnsemblMetazoa" id="XM_019906121.1">
    <property type="protein sequence ID" value="XP_019761680.1"/>
    <property type="gene ID" value="LOC109538745"/>
</dbReference>
<dbReference type="GeneID" id="109538745"/>
<feature type="region of interest" description="Disordered" evidence="2">
    <location>
        <begin position="311"/>
        <end position="335"/>
    </location>
</feature>
<dbReference type="AlphaFoldDB" id="A0AAR5PKX7"/>
<feature type="transmembrane region" description="Helical" evidence="3">
    <location>
        <begin position="7"/>
        <end position="24"/>
    </location>
</feature>
<evidence type="ECO:0000256" key="1">
    <source>
        <dbReference type="PROSITE-ProRule" id="PRU00339"/>
    </source>
</evidence>
<dbReference type="InterPro" id="IPR019734">
    <property type="entry name" value="TPR_rpt"/>
</dbReference>
<dbReference type="PANTHER" id="PTHR16091:SF3">
    <property type="entry name" value="TETRATRICOPEPTIDE REPEAT PROTEIN 17"/>
    <property type="match status" value="1"/>
</dbReference>
<keyword evidence="1" id="KW-0802">TPR repeat</keyword>
<dbReference type="PANTHER" id="PTHR16091">
    <property type="entry name" value="TTC17 PROTEIN"/>
    <property type="match status" value="1"/>
</dbReference>
<dbReference type="Pfam" id="PF14559">
    <property type="entry name" value="TPR_19"/>
    <property type="match status" value="1"/>
</dbReference>
<organism evidence="4 5">
    <name type="scientific">Dendroctonus ponderosae</name>
    <name type="common">Mountain pine beetle</name>
    <dbReference type="NCBI Taxonomy" id="77166"/>
    <lineage>
        <taxon>Eukaryota</taxon>
        <taxon>Metazoa</taxon>
        <taxon>Ecdysozoa</taxon>
        <taxon>Arthropoda</taxon>
        <taxon>Hexapoda</taxon>
        <taxon>Insecta</taxon>
        <taxon>Pterygota</taxon>
        <taxon>Neoptera</taxon>
        <taxon>Endopterygota</taxon>
        <taxon>Coleoptera</taxon>
        <taxon>Polyphaga</taxon>
        <taxon>Cucujiformia</taxon>
        <taxon>Curculionidae</taxon>
        <taxon>Scolytinae</taxon>
        <taxon>Dendroctonus</taxon>
    </lineage>
</organism>
<dbReference type="Proteomes" id="UP000019118">
    <property type="component" value="Unassembled WGS sequence"/>
</dbReference>
<feature type="repeat" description="TPR" evidence="1">
    <location>
        <begin position="232"/>
        <end position="265"/>
    </location>
</feature>
<dbReference type="InterPro" id="IPR052630">
    <property type="entry name" value="TTC17"/>
</dbReference>
<dbReference type="GO" id="GO:0030041">
    <property type="term" value="P:actin filament polymerization"/>
    <property type="evidence" value="ECO:0007669"/>
    <property type="project" value="TreeGrafter"/>
</dbReference>
<keyword evidence="3" id="KW-1133">Transmembrane helix</keyword>
<dbReference type="InterPro" id="IPR011990">
    <property type="entry name" value="TPR-like_helical_dom_sf"/>
</dbReference>
<dbReference type="Gene3D" id="1.25.40.10">
    <property type="entry name" value="Tetratricopeptide repeat domain"/>
    <property type="match status" value="1"/>
</dbReference>
<sequence length="335" mass="38197">MNTLPKIPVNFLVIFYIMCFEAVVSNSRTSTLWTLNKDRTRVIPGEPDQIGCSARPGDSLFALVASTQRYGGAWVRRSPHCQARHNQSPPEHELDCGKPANATFYDSLAGVMDRGKHPPLVEPEAIGEFVKKYKLNMGKTVDLELVESKLRQAKKEKPRAVATWHQLGNFWRTKGDPRRAIECFRKALSVAPHHPEVLLSLAKVLFRLQYLDDAIFLTRRSLEVVPPEKGAWQQYFTLGEIFKAYGHYQEAEVHFRHTLDLQPGYEPALKLLKELEEMPLSPWQSYTYFIIGSLVVVVLLFLNNLERPAPNGCSRAQRPQKSLWSGRRHKKPAPT</sequence>
<dbReference type="GO" id="GO:0005737">
    <property type="term" value="C:cytoplasm"/>
    <property type="evidence" value="ECO:0007669"/>
    <property type="project" value="TreeGrafter"/>
</dbReference>
<feature type="compositionally biased region" description="Basic residues" evidence="2">
    <location>
        <begin position="326"/>
        <end position="335"/>
    </location>
</feature>
<dbReference type="SMART" id="SM00028">
    <property type="entry name" value="TPR"/>
    <property type="match status" value="3"/>
</dbReference>
<evidence type="ECO:0000256" key="2">
    <source>
        <dbReference type="SAM" id="MobiDB-lite"/>
    </source>
</evidence>
<keyword evidence="3" id="KW-0812">Transmembrane</keyword>
<evidence type="ECO:0008006" key="6">
    <source>
        <dbReference type="Google" id="ProtNLM"/>
    </source>
</evidence>
<accession>A0AAR5PKX7</accession>
<protein>
    <recommendedName>
        <fullName evidence="6">Tetratricopeptide repeat protein 17</fullName>
    </recommendedName>
</protein>
<name>A0AAR5PKX7_DENPD</name>
<keyword evidence="3" id="KW-0472">Membrane</keyword>
<proteinExistence type="predicted"/>
<dbReference type="PROSITE" id="PS50005">
    <property type="entry name" value="TPR"/>
    <property type="match status" value="2"/>
</dbReference>
<reference evidence="4" key="2">
    <citation type="submission" date="2024-08" db="UniProtKB">
        <authorList>
            <consortium name="EnsemblMetazoa"/>
        </authorList>
    </citation>
    <scope>IDENTIFICATION</scope>
</reference>
<evidence type="ECO:0000313" key="5">
    <source>
        <dbReference type="Proteomes" id="UP000019118"/>
    </source>
</evidence>
<evidence type="ECO:0000256" key="3">
    <source>
        <dbReference type="SAM" id="Phobius"/>
    </source>
</evidence>